<dbReference type="Proteomes" id="UP000789739">
    <property type="component" value="Unassembled WGS sequence"/>
</dbReference>
<dbReference type="Pfam" id="PF10203">
    <property type="entry name" value="Pet191_N"/>
    <property type="match status" value="1"/>
</dbReference>
<keyword evidence="3" id="KW-1185">Reference proteome</keyword>
<proteinExistence type="predicted"/>
<dbReference type="PANTHER" id="PTHR12751:SF18">
    <property type="entry name" value="PHOSPHATASE AND ACTIN REGULATOR 1"/>
    <property type="match status" value="1"/>
</dbReference>
<organism evidence="2 3">
    <name type="scientific">Paraglomus brasilianum</name>
    <dbReference type="NCBI Taxonomy" id="144538"/>
    <lineage>
        <taxon>Eukaryota</taxon>
        <taxon>Fungi</taxon>
        <taxon>Fungi incertae sedis</taxon>
        <taxon>Mucoromycota</taxon>
        <taxon>Glomeromycotina</taxon>
        <taxon>Glomeromycetes</taxon>
        <taxon>Paraglomerales</taxon>
        <taxon>Paraglomeraceae</taxon>
        <taxon>Paraglomus</taxon>
    </lineage>
</organism>
<evidence type="ECO:0000313" key="3">
    <source>
        <dbReference type="Proteomes" id="UP000789739"/>
    </source>
</evidence>
<dbReference type="GO" id="GO:0030036">
    <property type="term" value="P:actin cytoskeleton organization"/>
    <property type="evidence" value="ECO:0007669"/>
    <property type="project" value="TreeGrafter"/>
</dbReference>
<dbReference type="GO" id="GO:0003779">
    <property type="term" value="F:actin binding"/>
    <property type="evidence" value="ECO:0007669"/>
    <property type="project" value="TreeGrafter"/>
</dbReference>
<dbReference type="AlphaFoldDB" id="A0A9N9FNX5"/>
<feature type="region of interest" description="Disordered" evidence="1">
    <location>
        <begin position="239"/>
        <end position="275"/>
    </location>
</feature>
<name>A0A9N9FNX5_9GLOM</name>
<feature type="region of interest" description="Disordered" evidence="1">
    <location>
        <begin position="181"/>
        <end position="206"/>
    </location>
</feature>
<gene>
    <name evidence="2" type="ORF">PBRASI_LOCUS4903</name>
</gene>
<evidence type="ECO:0000256" key="1">
    <source>
        <dbReference type="SAM" id="MobiDB-lite"/>
    </source>
</evidence>
<sequence length="592" mass="67200">MPSSCKDIRQELIDCLLKSKCVLEQRNTVKECLKAEHAKDVPLECHSIRKSLFECRRGLIHLPNTYLIASQNKEEMAVSIANYQSDKNISTIEYDNENISLVNFLPQQSIQRRPIYDAVVQQTEIPPVPVPALVHQKNNMPPTTTSQLVQAQVDIEVTNEIEHVQTKQDLLDEVEENDSQCIPESSSVGNDLKQKTQRFRQSAAMGSNTDLRKQIYKDKDQSFTHKLRRVFSLTNLKKDENSHSDNFSTSLSSNSSSLSQNQQSQSNLKFSSLRGKKARPQTEIFHKKPSFSSIVVTTSAAPITPVAFNHTEVPSIVSPFSQAYENPAVRNIKPDSSRRKSFIDFPSIFTKDKKSHKNQDVDNNNQKPNEKNREKEEKTGSLVYEDMKTFRQGQIPPRSSSMPSGVEYHYQQSIQPQSSIVQTFGTEFGSTASSSDSISDEDELNDVPLRPFSHLPSQQQQPISNAPGRRFSSFLPSMARNDSSTNNDRIPYSPYSNRFSQASRSVPSLGAVRDTEICRSSETPTLKKLKFSSTIFVHETWTRDDYDRRGDQTTCNKLTPALAQKIKQELNEYKMAEMEVHEDSRQNTHFFA</sequence>
<feature type="compositionally biased region" description="Low complexity" evidence="1">
    <location>
        <begin position="244"/>
        <end position="273"/>
    </location>
</feature>
<dbReference type="PANTHER" id="PTHR12751">
    <property type="entry name" value="PHOSPHATASE AND ACTIN REGULATOR PHACTR"/>
    <property type="match status" value="1"/>
</dbReference>
<feature type="compositionally biased region" description="Basic and acidic residues" evidence="1">
    <location>
        <begin position="368"/>
        <end position="382"/>
    </location>
</feature>
<dbReference type="InterPro" id="IPR018793">
    <property type="entry name" value="Cyt_c_oxidase_assmbl_Pet191"/>
</dbReference>
<feature type="region of interest" description="Disordered" evidence="1">
    <location>
        <begin position="427"/>
        <end position="498"/>
    </location>
</feature>
<feature type="compositionally biased region" description="Polar residues" evidence="1">
    <location>
        <begin position="455"/>
        <end position="464"/>
    </location>
</feature>
<accession>A0A9N9FNX5</accession>
<feature type="region of interest" description="Disordered" evidence="1">
    <location>
        <begin position="344"/>
        <end position="382"/>
    </location>
</feature>
<comment type="caution">
    <text evidence="2">The sequence shown here is derived from an EMBL/GenBank/DDBJ whole genome shotgun (WGS) entry which is preliminary data.</text>
</comment>
<dbReference type="EMBL" id="CAJVPI010000536">
    <property type="protein sequence ID" value="CAG8547361.1"/>
    <property type="molecule type" value="Genomic_DNA"/>
</dbReference>
<reference evidence="2" key="1">
    <citation type="submission" date="2021-06" db="EMBL/GenBank/DDBJ databases">
        <authorList>
            <person name="Kallberg Y."/>
            <person name="Tangrot J."/>
            <person name="Rosling A."/>
        </authorList>
    </citation>
    <scope>NUCLEOTIDE SEQUENCE</scope>
    <source>
        <strain evidence="2">BR232B</strain>
    </source>
</reference>
<dbReference type="OrthoDB" id="5563016at2759"/>
<feature type="compositionally biased region" description="Polar residues" evidence="1">
    <location>
        <begin position="480"/>
        <end position="498"/>
    </location>
</feature>
<evidence type="ECO:0000313" key="2">
    <source>
        <dbReference type="EMBL" id="CAG8547361.1"/>
    </source>
</evidence>
<protein>
    <submittedName>
        <fullName evidence="2">3596_t:CDS:1</fullName>
    </submittedName>
</protein>